<accession>A0A7W0CJI8</accession>
<dbReference type="AlphaFoldDB" id="A0A7W0CJI8"/>
<name>A0A7W0CJI8_9ACTN</name>
<dbReference type="Pfam" id="PF17128">
    <property type="entry name" value="DUF5107"/>
    <property type="match status" value="1"/>
</dbReference>
<protein>
    <recommendedName>
        <fullName evidence="1">DUF5107 domain-containing protein</fullName>
    </recommendedName>
</protein>
<organism evidence="2 3">
    <name type="scientific">Nonomuraea soli</name>
    <dbReference type="NCBI Taxonomy" id="1032476"/>
    <lineage>
        <taxon>Bacteria</taxon>
        <taxon>Bacillati</taxon>
        <taxon>Actinomycetota</taxon>
        <taxon>Actinomycetes</taxon>
        <taxon>Streptosporangiales</taxon>
        <taxon>Streptosporangiaceae</taxon>
        <taxon>Nonomuraea</taxon>
    </lineage>
</organism>
<dbReference type="InterPro" id="IPR033396">
    <property type="entry name" value="DUF5107"/>
</dbReference>
<evidence type="ECO:0000313" key="2">
    <source>
        <dbReference type="EMBL" id="MBA2892326.1"/>
    </source>
</evidence>
<comment type="caution">
    <text evidence="2">The sequence shown here is derived from an EMBL/GenBank/DDBJ whole genome shotgun (WGS) entry which is preliminary data.</text>
</comment>
<feature type="domain" description="DUF5107" evidence="1">
    <location>
        <begin position="49"/>
        <end position="325"/>
    </location>
</feature>
<keyword evidence="3" id="KW-1185">Reference proteome</keyword>
<reference evidence="2 3" key="1">
    <citation type="submission" date="2020-07" db="EMBL/GenBank/DDBJ databases">
        <title>Genomic Encyclopedia of Type Strains, Phase IV (KMG-IV): sequencing the most valuable type-strain genomes for metagenomic binning, comparative biology and taxonomic classification.</title>
        <authorList>
            <person name="Goeker M."/>
        </authorList>
    </citation>
    <scope>NUCLEOTIDE SEQUENCE [LARGE SCALE GENOMIC DNA]</scope>
    <source>
        <strain evidence="2 3">DSM 45533</strain>
    </source>
</reference>
<dbReference type="EMBL" id="JACDUR010000003">
    <property type="protein sequence ID" value="MBA2892326.1"/>
    <property type="molecule type" value="Genomic_DNA"/>
</dbReference>
<evidence type="ECO:0000259" key="1">
    <source>
        <dbReference type="Pfam" id="PF17128"/>
    </source>
</evidence>
<dbReference type="RefSeq" id="WP_181611022.1">
    <property type="nucleotide sequence ID" value="NZ_BAABAM010000002.1"/>
</dbReference>
<evidence type="ECO:0000313" key="3">
    <source>
        <dbReference type="Proteomes" id="UP000530928"/>
    </source>
</evidence>
<sequence>MTVLRIEGAADPVDGRLPILSGLPHSAGHDGAEVDDEMRHNLGYGRPRTLLPYTRQMGYSRERSQRELPTVVLENEVLTATFLPGYGGRLWSLLHRPTGRELLHRNPILQPANLGLRDAWIAGGVEWNLGMTGHWPLTCEPLHAVAAETADGTPVLRMFEFERLRRLVLRIDAWLPAGSPVLLVRVSVHNPADEVTPVYWWSNIAVPESEGVRVVGPAVGAYHFDYLTNLRRVGFPEVDGADRSYPATADRAADWFLDLPDGQRRWIAALDEGGSGLVHASTELLRGRKLFHWGTSQGGRRWQEWLSGPGSAYLEIQAGLARTQLEHLPMPGGATWSWVEAYGRLDVDAAAVHGNWPTACSAVEEALARLVPAARLEQELETAVTETGEVFCAGSGWGGLEGLPGFPEPGPVQRPWQELLVTSRLPAVDPPAAPLTGARWRALLESSADDWHAWYHLALMRLSDGDVDGAQDACLRSVNDRVTPWAIRVLGFLTDSPREAADLLFLAHRLDPASPELAAEALEALVADGRTEVALAVIEGLPYRDLGRFRLIAARAGDEGSARQLLAEGIEVDDLREGEDSLDRLWLRLHPGEPVPAVYDFRIG</sequence>
<gene>
    <name evidence="2" type="ORF">HNR30_003667</name>
</gene>
<dbReference type="Proteomes" id="UP000530928">
    <property type="component" value="Unassembled WGS sequence"/>
</dbReference>
<proteinExistence type="predicted"/>